<comment type="caution">
    <text evidence="1">The sequence shown here is derived from an EMBL/GenBank/DDBJ whole genome shotgun (WGS) entry which is preliminary data.</text>
</comment>
<reference evidence="1 2" key="1">
    <citation type="journal article" date="2018" name="Nat. Genet.">
        <title>The Rosa genome provides new insights in the design of modern roses.</title>
        <authorList>
            <person name="Bendahmane M."/>
        </authorList>
    </citation>
    <scope>NUCLEOTIDE SEQUENCE [LARGE SCALE GENOMIC DNA]</scope>
    <source>
        <strain evidence="2">cv. Old Blush</strain>
    </source>
</reference>
<evidence type="ECO:0000313" key="1">
    <source>
        <dbReference type="EMBL" id="PRQ24935.1"/>
    </source>
</evidence>
<evidence type="ECO:0000313" key="2">
    <source>
        <dbReference type="Proteomes" id="UP000238479"/>
    </source>
</evidence>
<protein>
    <submittedName>
        <fullName evidence="1">Uncharacterized protein</fullName>
    </submittedName>
</protein>
<dbReference type="AlphaFoldDB" id="A0A2P6PSM6"/>
<sequence length="69" mass="8127">MVRNYFVETLTFQQCGWKCHYSHRSLAKTRRSCTSFKCNGNFLSLWSFNCCGLYIFSYKYTVAALMSLN</sequence>
<dbReference type="Proteomes" id="UP000238479">
    <property type="component" value="Chromosome 6"/>
</dbReference>
<keyword evidence="2" id="KW-1185">Reference proteome</keyword>
<accession>A0A2P6PSM6</accession>
<gene>
    <name evidence="1" type="ORF">RchiOBHm_Chr6g0277941</name>
</gene>
<dbReference type="Gramene" id="PRQ24935">
    <property type="protein sequence ID" value="PRQ24935"/>
    <property type="gene ID" value="RchiOBHm_Chr6g0277941"/>
</dbReference>
<proteinExistence type="predicted"/>
<organism evidence="1 2">
    <name type="scientific">Rosa chinensis</name>
    <name type="common">China rose</name>
    <dbReference type="NCBI Taxonomy" id="74649"/>
    <lineage>
        <taxon>Eukaryota</taxon>
        <taxon>Viridiplantae</taxon>
        <taxon>Streptophyta</taxon>
        <taxon>Embryophyta</taxon>
        <taxon>Tracheophyta</taxon>
        <taxon>Spermatophyta</taxon>
        <taxon>Magnoliopsida</taxon>
        <taxon>eudicotyledons</taxon>
        <taxon>Gunneridae</taxon>
        <taxon>Pentapetalae</taxon>
        <taxon>rosids</taxon>
        <taxon>fabids</taxon>
        <taxon>Rosales</taxon>
        <taxon>Rosaceae</taxon>
        <taxon>Rosoideae</taxon>
        <taxon>Rosoideae incertae sedis</taxon>
        <taxon>Rosa</taxon>
    </lineage>
</organism>
<name>A0A2P6PSM6_ROSCH</name>
<dbReference type="EMBL" id="PDCK01000044">
    <property type="protein sequence ID" value="PRQ24935.1"/>
    <property type="molecule type" value="Genomic_DNA"/>
</dbReference>